<reference evidence="2" key="1">
    <citation type="journal article" date="2021" name="PeerJ">
        <title>Extensive microbial diversity within the chicken gut microbiome revealed by metagenomics and culture.</title>
        <authorList>
            <person name="Gilroy R."/>
            <person name="Ravi A."/>
            <person name="Getino M."/>
            <person name="Pursley I."/>
            <person name="Horton D.L."/>
            <person name="Alikhan N.F."/>
            <person name="Baker D."/>
            <person name="Gharbi K."/>
            <person name="Hall N."/>
            <person name="Watson M."/>
            <person name="Adriaenssens E.M."/>
            <person name="Foster-Nyarko E."/>
            <person name="Jarju S."/>
            <person name="Secka A."/>
            <person name="Antonio M."/>
            <person name="Oren A."/>
            <person name="Chaudhuri R.R."/>
            <person name="La Ragione R."/>
            <person name="Hildebrand F."/>
            <person name="Pallen M.J."/>
        </authorList>
    </citation>
    <scope>NUCLEOTIDE SEQUENCE</scope>
    <source>
        <strain evidence="2">5032</strain>
    </source>
</reference>
<keyword evidence="1" id="KW-0812">Transmembrane</keyword>
<evidence type="ECO:0000313" key="2">
    <source>
        <dbReference type="EMBL" id="HJA78557.1"/>
    </source>
</evidence>
<reference evidence="2" key="2">
    <citation type="submission" date="2021-04" db="EMBL/GenBank/DDBJ databases">
        <authorList>
            <person name="Gilroy R."/>
        </authorList>
    </citation>
    <scope>NUCLEOTIDE SEQUENCE</scope>
    <source>
        <strain evidence="2">5032</strain>
    </source>
</reference>
<comment type="caution">
    <text evidence="2">The sequence shown here is derived from an EMBL/GenBank/DDBJ whole genome shotgun (WGS) entry which is preliminary data.</text>
</comment>
<feature type="transmembrane region" description="Helical" evidence="1">
    <location>
        <begin position="31"/>
        <end position="51"/>
    </location>
</feature>
<evidence type="ECO:0008006" key="4">
    <source>
        <dbReference type="Google" id="ProtNLM"/>
    </source>
</evidence>
<evidence type="ECO:0000256" key="1">
    <source>
        <dbReference type="SAM" id="Phobius"/>
    </source>
</evidence>
<sequence length="145" mass="15918">MSEARSGLPLLTALDAWLWRRGIGHMQIRPLLRNLMLLSALLLATGGAVVLCGWGASLLWLGTGCALMTWIFWELARFFLRRPLSENGMAMFPLLLLRWGLRFGVAAGIVYLVLAVGRASPLVFVAGVVLAEIVALASYLRAVRR</sequence>
<keyword evidence="1" id="KW-0472">Membrane</keyword>
<evidence type="ECO:0000313" key="3">
    <source>
        <dbReference type="Proteomes" id="UP000823821"/>
    </source>
</evidence>
<feature type="transmembrane region" description="Helical" evidence="1">
    <location>
        <begin position="122"/>
        <end position="140"/>
    </location>
</feature>
<dbReference type="AlphaFoldDB" id="A0A9D2HLU2"/>
<proteinExistence type="predicted"/>
<keyword evidence="1" id="KW-1133">Transmembrane helix</keyword>
<feature type="transmembrane region" description="Helical" evidence="1">
    <location>
        <begin position="57"/>
        <end position="80"/>
    </location>
</feature>
<gene>
    <name evidence="2" type="ORF">H9784_03145</name>
</gene>
<feature type="transmembrane region" description="Helical" evidence="1">
    <location>
        <begin position="92"/>
        <end position="116"/>
    </location>
</feature>
<protein>
    <recommendedName>
        <fullName evidence="4">ATP synthase subunit I</fullName>
    </recommendedName>
</protein>
<dbReference type="EMBL" id="DWZD01000019">
    <property type="protein sequence ID" value="HJA78557.1"/>
    <property type="molecule type" value="Genomic_DNA"/>
</dbReference>
<name>A0A9D2HLU2_9BACT</name>
<accession>A0A9D2HLU2</accession>
<organism evidence="2 3">
    <name type="scientific">Candidatus Desulfovibrio intestinavium</name>
    <dbReference type="NCBI Taxonomy" id="2838534"/>
    <lineage>
        <taxon>Bacteria</taxon>
        <taxon>Pseudomonadati</taxon>
        <taxon>Thermodesulfobacteriota</taxon>
        <taxon>Desulfovibrionia</taxon>
        <taxon>Desulfovibrionales</taxon>
        <taxon>Desulfovibrionaceae</taxon>
        <taxon>Desulfovibrio</taxon>
    </lineage>
</organism>
<dbReference type="Proteomes" id="UP000823821">
    <property type="component" value="Unassembled WGS sequence"/>
</dbReference>